<proteinExistence type="predicted"/>
<evidence type="ECO:0000256" key="1">
    <source>
        <dbReference type="SAM" id="MobiDB-lite"/>
    </source>
</evidence>
<comment type="caution">
    <text evidence="2">The sequence shown here is derived from an EMBL/GenBank/DDBJ whole genome shotgun (WGS) entry which is preliminary data.</text>
</comment>
<gene>
    <name evidence="2" type="ORF">SKAU_G00300250</name>
</gene>
<protein>
    <submittedName>
        <fullName evidence="2">Uncharacterized protein</fullName>
    </submittedName>
</protein>
<accession>A0A9Q1EVG3</accession>
<name>A0A9Q1EVG3_SYNKA</name>
<evidence type="ECO:0000313" key="2">
    <source>
        <dbReference type="EMBL" id="KAJ8345832.1"/>
    </source>
</evidence>
<organism evidence="2 3">
    <name type="scientific">Synaphobranchus kaupii</name>
    <name type="common">Kaup's arrowtooth eel</name>
    <dbReference type="NCBI Taxonomy" id="118154"/>
    <lineage>
        <taxon>Eukaryota</taxon>
        <taxon>Metazoa</taxon>
        <taxon>Chordata</taxon>
        <taxon>Craniata</taxon>
        <taxon>Vertebrata</taxon>
        <taxon>Euteleostomi</taxon>
        <taxon>Actinopterygii</taxon>
        <taxon>Neopterygii</taxon>
        <taxon>Teleostei</taxon>
        <taxon>Anguilliformes</taxon>
        <taxon>Synaphobranchidae</taxon>
        <taxon>Synaphobranchus</taxon>
    </lineage>
</organism>
<dbReference type="EMBL" id="JAINUF010000012">
    <property type="protein sequence ID" value="KAJ8345832.1"/>
    <property type="molecule type" value="Genomic_DNA"/>
</dbReference>
<reference evidence="2" key="1">
    <citation type="journal article" date="2023" name="Science">
        <title>Genome structures resolve the early diversification of teleost fishes.</title>
        <authorList>
            <person name="Parey E."/>
            <person name="Louis A."/>
            <person name="Montfort J."/>
            <person name="Bouchez O."/>
            <person name="Roques C."/>
            <person name="Iampietro C."/>
            <person name="Lluch J."/>
            <person name="Castinel A."/>
            <person name="Donnadieu C."/>
            <person name="Desvignes T."/>
            <person name="Floi Bucao C."/>
            <person name="Jouanno E."/>
            <person name="Wen M."/>
            <person name="Mejri S."/>
            <person name="Dirks R."/>
            <person name="Jansen H."/>
            <person name="Henkel C."/>
            <person name="Chen W.J."/>
            <person name="Zahm M."/>
            <person name="Cabau C."/>
            <person name="Klopp C."/>
            <person name="Thompson A.W."/>
            <person name="Robinson-Rechavi M."/>
            <person name="Braasch I."/>
            <person name="Lecointre G."/>
            <person name="Bobe J."/>
            <person name="Postlethwait J.H."/>
            <person name="Berthelot C."/>
            <person name="Roest Crollius H."/>
            <person name="Guiguen Y."/>
        </authorList>
    </citation>
    <scope>NUCLEOTIDE SEQUENCE</scope>
    <source>
        <strain evidence="2">WJC10195</strain>
    </source>
</reference>
<feature type="region of interest" description="Disordered" evidence="1">
    <location>
        <begin position="1"/>
        <end position="24"/>
    </location>
</feature>
<evidence type="ECO:0000313" key="3">
    <source>
        <dbReference type="Proteomes" id="UP001152622"/>
    </source>
</evidence>
<dbReference type="AlphaFoldDB" id="A0A9Q1EVG3"/>
<sequence>MSKTKSGRRGTKEKPLVQSEGSSVGRRAPPLLLLLGTSFTASICWLTIKRLWRTRSWTAGGATGTRPWTCCSSTVSWASVCSGRLRGWTEPRPSCSQDAAKDTLGRLKMVESEMECLKRRGRLS</sequence>
<keyword evidence="3" id="KW-1185">Reference proteome</keyword>
<dbReference type="Proteomes" id="UP001152622">
    <property type="component" value="Chromosome 12"/>
</dbReference>